<gene>
    <name evidence="3" type="ORF">JX265_012844</name>
</gene>
<keyword evidence="4" id="KW-1185">Reference proteome</keyword>
<dbReference type="InterPro" id="IPR051266">
    <property type="entry name" value="CLCR"/>
</dbReference>
<feature type="domain" description="VWA-Hint protein Vwaint" evidence="2">
    <location>
        <begin position="297"/>
        <end position="366"/>
    </location>
</feature>
<feature type="domain" description="Vint" evidence="1">
    <location>
        <begin position="407"/>
        <end position="564"/>
    </location>
</feature>
<proteinExistence type="predicted"/>
<dbReference type="InterPro" id="IPR036844">
    <property type="entry name" value="Hint_dom_sf"/>
</dbReference>
<dbReference type="EMBL" id="JAFIMR010000059">
    <property type="protein sequence ID" value="KAI1852955.1"/>
    <property type="molecule type" value="Genomic_DNA"/>
</dbReference>
<sequence>MSSQNKKKAAKRILALSVDNTTNLWHGILEGIKVFEQSGNSGRVPAMFVLTDGQPNCHHPLQGYVSAVRDMLPLPAAIHTFGFGNDIKSGLLKSIAEVGGGSYSFIPDAGMVGTVFVNAVAHLQSTYANRCVLEVTYPESFLLETTTGDTVDSQAHDRFDNSLILTVDGTRQQRLVINLGNLQYGQSRDIYLNSKLPAWGGNSGKFAIHAKLRYSRMREVEYVVNTTQDMTEETSLPEPEIAYHQSRSMVCHFLSDLFPFLQDGEHDLNMLRFDTSGKAQSKYESLVAAIPAKNFSDPLNTALMRDVCGQINLAMHNSDFLRTWAPHYFLSLWDAHAKQVQNTFKDPGVQVYDMHSPLFLKCQKDLTLAFNMTVKPPPPSLKADADENYSTGDAPISMSSFNNSDYPCFAASSSVTLAGGRSLPVSGLRKDMMVLTPRGGRKVAAVLKTRVREIVLCNVDGLLITPWHPVKRDNGWTFPGKVAKKGVRYSGAIYSVLLESDRDFEAHAIQVGGVWAVTLGHGILSGQDARAHRFLGDYPKISKAFSTVGVRPDGVVAQGRIGRASTWASLAWYALLAQAGFSQRPKWWLLWPGAIPARRPPPTWGQHASALVAISTWTAAVDH</sequence>
<dbReference type="InterPro" id="IPR036465">
    <property type="entry name" value="vWFA_dom_sf"/>
</dbReference>
<dbReference type="PANTHER" id="PTHR10579">
    <property type="entry name" value="CALCIUM-ACTIVATED CHLORIDE CHANNEL REGULATOR"/>
    <property type="match status" value="1"/>
</dbReference>
<dbReference type="AlphaFoldDB" id="A0A9Q0AJA2"/>
<dbReference type="InterPro" id="IPR039510">
    <property type="entry name" value="Vint_dom"/>
</dbReference>
<dbReference type="Pfam" id="PF14623">
    <property type="entry name" value="Vint"/>
    <property type="match status" value="1"/>
</dbReference>
<evidence type="ECO:0000259" key="2">
    <source>
        <dbReference type="Pfam" id="PF14624"/>
    </source>
</evidence>
<evidence type="ECO:0000313" key="4">
    <source>
        <dbReference type="Proteomes" id="UP000829685"/>
    </source>
</evidence>
<protein>
    <recommendedName>
        <fullName evidence="5">VWFA domain-containing protein</fullName>
    </recommendedName>
</protein>
<evidence type="ECO:0000259" key="1">
    <source>
        <dbReference type="Pfam" id="PF14623"/>
    </source>
</evidence>
<dbReference type="Proteomes" id="UP000829685">
    <property type="component" value="Unassembled WGS sequence"/>
</dbReference>
<dbReference type="Gene3D" id="3.40.50.410">
    <property type="entry name" value="von Willebrand factor, type A domain"/>
    <property type="match status" value="1"/>
</dbReference>
<organism evidence="3 4">
    <name type="scientific">Neoarthrinium moseri</name>
    <dbReference type="NCBI Taxonomy" id="1658444"/>
    <lineage>
        <taxon>Eukaryota</taxon>
        <taxon>Fungi</taxon>
        <taxon>Dikarya</taxon>
        <taxon>Ascomycota</taxon>
        <taxon>Pezizomycotina</taxon>
        <taxon>Sordariomycetes</taxon>
        <taxon>Xylariomycetidae</taxon>
        <taxon>Amphisphaeriales</taxon>
        <taxon>Apiosporaceae</taxon>
        <taxon>Neoarthrinium</taxon>
    </lineage>
</organism>
<dbReference type="SUPFAM" id="SSF53300">
    <property type="entry name" value="vWA-like"/>
    <property type="match status" value="1"/>
</dbReference>
<dbReference type="Pfam" id="PF14624">
    <property type="entry name" value="Vwaint"/>
    <property type="match status" value="1"/>
</dbReference>
<dbReference type="InterPro" id="IPR032838">
    <property type="entry name" value="Vwaint_dom"/>
</dbReference>
<dbReference type="SUPFAM" id="SSF51294">
    <property type="entry name" value="Hedgehog/intein (Hint) domain"/>
    <property type="match status" value="1"/>
</dbReference>
<name>A0A9Q0AJA2_9PEZI</name>
<evidence type="ECO:0008006" key="5">
    <source>
        <dbReference type="Google" id="ProtNLM"/>
    </source>
</evidence>
<comment type="caution">
    <text evidence="3">The sequence shown here is derived from an EMBL/GenBank/DDBJ whole genome shotgun (WGS) entry which is preliminary data.</text>
</comment>
<accession>A0A9Q0AJA2</accession>
<evidence type="ECO:0000313" key="3">
    <source>
        <dbReference type="EMBL" id="KAI1852955.1"/>
    </source>
</evidence>
<dbReference type="PANTHER" id="PTHR10579:SF156">
    <property type="entry name" value="VWFA DOMAIN-CONTAINING PROTEIN"/>
    <property type="match status" value="1"/>
</dbReference>
<reference evidence="3" key="1">
    <citation type="submission" date="2021-03" db="EMBL/GenBank/DDBJ databases">
        <title>Revisited historic fungal species revealed as producer of novel bioactive compounds through whole genome sequencing and comparative genomics.</title>
        <authorList>
            <person name="Vignolle G.A."/>
            <person name="Hochenegger N."/>
            <person name="Mach R.L."/>
            <person name="Mach-Aigner A.R."/>
            <person name="Javad Rahimi M."/>
            <person name="Salim K.A."/>
            <person name="Chan C.M."/>
            <person name="Lim L.B.L."/>
            <person name="Cai F."/>
            <person name="Druzhinina I.S."/>
            <person name="U'Ren J.M."/>
            <person name="Derntl C."/>
        </authorList>
    </citation>
    <scope>NUCLEOTIDE SEQUENCE</scope>
    <source>
        <strain evidence="3">TUCIM 5799</strain>
    </source>
</reference>